<protein>
    <submittedName>
        <fullName evidence="2">Uncharacterized protein</fullName>
    </submittedName>
</protein>
<keyword evidence="1" id="KW-1133">Transmembrane helix</keyword>
<feature type="transmembrane region" description="Helical" evidence="1">
    <location>
        <begin position="57"/>
        <end position="78"/>
    </location>
</feature>
<evidence type="ECO:0000313" key="2">
    <source>
        <dbReference type="EMBL" id="PYI25272.1"/>
    </source>
</evidence>
<evidence type="ECO:0000256" key="1">
    <source>
        <dbReference type="SAM" id="Phobius"/>
    </source>
</evidence>
<keyword evidence="1" id="KW-0812">Transmembrane</keyword>
<keyword evidence="1" id="KW-0472">Membrane</keyword>
<dbReference type="EMBL" id="KZ825662">
    <property type="protein sequence ID" value="PYI25272.1"/>
    <property type="molecule type" value="Genomic_DNA"/>
</dbReference>
<keyword evidence="3" id="KW-1185">Reference proteome</keyword>
<dbReference type="AlphaFoldDB" id="A0A2V5HRI6"/>
<accession>A0A2V5HRI6</accession>
<evidence type="ECO:0000313" key="3">
    <source>
        <dbReference type="Proteomes" id="UP000248817"/>
    </source>
</evidence>
<dbReference type="Proteomes" id="UP000248817">
    <property type="component" value="Unassembled WGS sequence"/>
</dbReference>
<organism evidence="2 3">
    <name type="scientific">Aspergillus indologenus CBS 114.80</name>
    <dbReference type="NCBI Taxonomy" id="1450541"/>
    <lineage>
        <taxon>Eukaryota</taxon>
        <taxon>Fungi</taxon>
        <taxon>Dikarya</taxon>
        <taxon>Ascomycota</taxon>
        <taxon>Pezizomycotina</taxon>
        <taxon>Eurotiomycetes</taxon>
        <taxon>Eurotiomycetidae</taxon>
        <taxon>Eurotiales</taxon>
        <taxon>Aspergillaceae</taxon>
        <taxon>Aspergillus</taxon>
        <taxon>Aspergillus subgen. Circumdati</taxon>
    </lineage>
</organism>
<gene>
    <name evidence="2" type="ORF">BP00DRAFT_115449</name>
</gene>
<name>A0A2V5HRI6_9EURO</name>
<proteinExistence type="predicted"/>
<reference evidence="2 3" key="1">
    <citation type="submission" date="2018-02" db="EMBL/GenBank/DDBJ databases">
        <title>The genomes of Aspergillus section Nigri reveals drivers in fungal speciation.</title>
        <authorList>
            <consortium name="DOE Joint Genome Institute"/>
            <person name="Vesth T.C."/>
            <person name="Nybo J."/>
            <person name="Theobald S."/>
            <person name="Brandl J."/>
            <person name="Frisvad J.C."/>
            <person name="Nielsen K.F."/>
            <person name="Lyhne E.K."/>
            <person name="Kogle M.E."/>
            <person name="Kuo A."/>
            <person name="Riley R."/>
            <person name="Clum A."/>
            <person name="Nolan M."/>
            <person name="Lipzen A."/>
            <person name="Salamov A."/>
            <person name="Henrissat B."/>
            <person name="Wiebenga A."/>
            <person name="De vries R.P."/>
            <person name="Grigoriev I.V."/>
            <person name="Mortensen U.H."/>
            <person name="Andersen M.R."/>
            <person name="Baker S.E."/>
        </authorList>
    </citation>
    <scope>NUCLEOTIDE SEQUENCE [LARGE SCALE GENOMIC DNA]</scope>
    <source>
        <strain evidence="2 3">CBS 114.80</strain>
    </source>
</reference>
<sequence length="124" mass="13832">MSRLYNEKNPCTDNKCQRRHDSLEDLVITSLKSKNQSPSNSGGGRLGAVVQRKSLSIFWLVVTLVAIGVLSSRGMLLLTCWKVTTDMRGFEDLKVATFVLKITNPSQNIDLAEMVEIEDVCILM</sequence>